<reference evidence="2" key="2">
    <citation type="submission" date="2020-09" db="EMBL/GenBank/DDBJ databases">
        <authorList>
            <person name="Sun Q."/>
            <person name="Ohkuma M."/>
        </authorList>
    </citation>
    <scope>NUCLEOTIDE SEQUENCE</scope>
    <source>
        <strain evidence="2">JCM 4477</strain>
    </source>
</reference>
<evidence type="ECO:0000313" key="3">
    <source>
        <dbReference type="Proteomes" id="UP000630718"/>
    </source>
</evidence>
<evidence type="ECO:0000256" key="1">
    <source>
        <dbReference type="SAM" id="MobiDB-lite"/>
    </source>
</evidence>
<gene>
    <name evidence="2" type="ORF">GCM10018772_24000</name>
</gene>
<name>A0A919ACD0_9ACTN</name>
<sequence length="83" mass="8869">MRMGVVLPSCSGGERAGVPVAMIRRLVSSFPHTGPESNGPDQTSPHLAAPLTRVPIPWPGLATYDAADNRMMPMIFTGFGYDI</sequence>
<feature type="region of interest" description="Disordered" evidence="1">
    <location>
        <begin position="29"/>
        <end position="51"/>
    </location>
</feature>
<evidence type="ECO:0000313" key="2">
    <source>
        <dbReference type="EMBL" id="GHE98753.1"/>
    </source>
</evidence>
<proteinExistence type="predicted"/>
<protein>
    <submittedName>
        <fullName evidence="2">Uncharacterized protein</fullName>
    </submittedName>
</protein>
<reference evidence="2" key="1">
    <citation type="journal article" date="2014" name="Int. J. Syst. Evol. Microbiol.">
        <title>Complete genome sequence of Corynebacterium casei LMG S-19264T (=DSM 44701T), isolated from a smear-ripened cheese.</title>
        <authorList>
            <consortium name="US DOE Joint Genome Institute (JGI-PGF)"/>
            <person name="Walter F."/>
            <person name="Albersmeier A."/>
            <person name="Kalinowski J."/>
            <person name="Ruckert C."/>
        </authorList>
    </citation>
    <scope>NUCLEOTIDE SEQUENCE</scope>
    <source>
        <strain evidence="2">JCM 4477</strain>
    </source>
</reference>
<dbReference type="EMBL" id="BNBI01000004">
    <property type="protein sequence ID" value="GHE98753.1"/>
    <property type="molecule type" value="Genomic_DNA"/>
</dbReference>
<organism evidence="2 3">
    <name type="scientific">Streptomyces fumanus</name>
    <dbReference type="NCBI Taxonomy" id="67302"/>
    <lineage>
        <taxon>Bacteria</taxon>
        <taxon>Bacillati</taxon>
        <taxon>Actinomycetota</taxon>
        <taxon>Actinomycetes</taxon>
        <taxon>Kitasatosporales</taxon>
        <taxon>Streptomycetaceae</taxon>
        <taxon>Streptomyces</taxon>
    </lineage>
</organism>
<dbReference type="Proteomes" id="UP000630718">
    <property type="component" value="Unassembled WGS sequence"/>
</dbReference>
<keyword evidence="3" id="KW-1185">Reference proteome</keyword>
<feature type="compositionally biased region" description="Polar residues" evidence="1">
    <location>
        <begin position="35"/>
        <end position="45"/>
    </location>
</feature>
<dbReference type="AlphaFoldDB" id="A0A919ACD0"/>
<accession>A0A919ACD0</accession>
<comment type="caution">
    <text evidence="2">The sequence shown here is derived from an EMBL/GenBank/DDBJ whole genome shotgun (WGS) entry which is preliminary data.</text>
</comment>